<organism evidence="1 2">
    <name type="scientific">Pseudovibrio japonicus</name>
    <dbReference type="NCBI Taxonomy" id="366534"/>
    <lineage>
        <taxon>Bacteria</taxon>
        <taxon>Pseudomonadati</taxon>
        <taxon>Pseudomonadota</taxon>
        <taxon>Alphaproteobacteria</taxon>
        <taxon>Hyphomicrobiales</taxon>
        <taxon>Stappiaceae</taxon>
        <taxon>Pseudovibrio</taxon>
    </lineage>
</organism>
<dbReference type="EMBL" id="BMXE01000002">
    <property type="protein sequence ID" value="GHB28062.1"/>
    <property type="molecule type" value="Genomic_DNA"/>
</dbReference>
<dbReference type="InterPro" id="IPR032710">
    <property type="entry name" value="NTF2-like_dom_sf"/>
</dbReference>
<sequence length="312" mass="35106">MTFKPFRSLITAASISLILGNEAMSKPLPSETEVRQSYQAHAAATQLLRWYQFYENTEASFENQLDILQDDVTITSTTGTANGHDEYKDRVAQIPSSWKNSHNLTDFNPTIDEDGNIQINASIIYQNIGMAEDGATVAYNIAYTTKLTPSDELLPKFSEITLTLGDPADAGTFTNLYPKNRLLSLAHYWMTLVEDPQRNAEPFREILAADFNIDFGRGAITTFDGFAEWIAGPASSVSASRHELQNFSYKELGDNRYELTVDLDWTGILPNDAWMTAKTRHTWTVSDNPQERFARIEKINVEVLEPFSPVEN</sequence>
<evidence type="ECO:0000313" key="1">
    <source>
        <dbReference type="EMBL" id="GHB28062.1"/>
    </source>
</evidence>
<accession>A0ABQ3E859</accession>
<name>A0ABQ3E859_9HYPH</name>
<dbReference type="Proteomes" id="UP000637980">
    <property type="component" value="Unassembled WGS sequence"/>
</dbReference>
<keyword evidence="2" id="KW-1185">Reference proteome</keyword>
<dbReference type="RefSeq" id="WP_189436192.1">
    <property type="nucleotide sequence ID" value="NZ_BMXE01000002.1"/>
</dbReference>
<protein>
    <submittedName>
        <fullName evidence="1">Uncharacterized protein</fullName>
    </submittedName>
</protein>
<dbReference type="SUPFAM" id="SSF54427">
    <property type="entry name" value="NTF2-like"/>
    <property type="match status" value="1"/>
</dbReference>
<gene>
    <name evidence="1" type="ORF">GCM10007094_15650</name>
</gene>
<evidence type="ECO:0000313" key="2">
    <source>
        <dbReference type="Proteomes" id="UP000637980"/>
    </source>
</evidence>
<proteinExistence type="predicted"/>
<comment type="caution">
    <text evidence="1">The sequence shown here is derived from an EMBL/GenBank/DDBJ whole genome shotgun (WGS) entry which is preliminary data.</text>
</comment>
<reference evidence="2" key="1">
    <citation type="journal article" date="2019" name="Int. J. Syst. Evol. Microbiol.">
        <title>The Global Catalogue of Microorganisms (GCM) 10K type strain sequencing project: providing services to taxonomists for standard genome sequencing and annotation.</title>
        <authorList>
            <consortium name="The Broad Institute Genomics Platform"/>
            <consortium name="The Broad Institute Genome Sequencing Center for Infectious Disease"/>
            <person name="Wu L."/>
            <person name="Ma J."/>
        </authorList>
    </citation>
    <scope>NUCLEOTIDE SEQUENCE [LARGE SCALE GENOMIC DNA]</scope>
    <source>
        <strain evidence="2">KCTC 12861</strain>
    </source>
</reference>